<evidence type="ECO:0000313" key="2">
    <source>
        <dbReference type="EMBL" id="EGC86481.1"/>
    </source>
</evidence>
<dbReference type="EMBL" id="AEXO01000064">
    <property type="protein sequence ID" value="EGC86481.1"/>
    <property type="molecule type" value="Genomic_DNA"/>
</dbReference>
<keyword evidence="1" id="KW-0472">Membrane</keyword>
<sequence>MLWLQSVMLVPGWSVVQVFWVNGVFCCFNGATAVLSVRSPAPV</sequence>
<evidence type="ECO:0000313" key="3">
    <source>
        <dbReference type="Proteomes" id="UP000003155"/>
    </source>
</evidence>
<accession>F0H6I5</accession>
<reference evidence="2 3" key="1">
    <citation type="submission" date="2011-02" db="EMBL/GenBank/DDBJ databases">
        <authorList>
            <person name="Durkin A.S."/>
            <person name="Madupu R."/>
            <person name="Torralba M."/>
            <person name="Gillis M."/>
            <person name="Methe B."/>
            <person name="Sutton G."/>
            <person name="Nelson K.E."/>
        </authorList>
    </citation>
    <scope>NUCLEOTIDE SEQUENCE [LARGE SCALE GENOMIC DNA]</scope>
    <source>
        <strain evidence="2 3">CRIS 18C-A</strain>
    </source>
</reference>
<dbReference type="AlphaFoldDB" id="F0H6I5"/>
<dbReference type="Proteomes" id="UP000003155">
    <property type="component" value="Unassembled WGS sequence"/>
</dbReference>
<gene>
    <name evidence="2" type="ORF">HMPREF9303_1803</name>
</gene>
<feature type="transmembrane region" description="Helical" evidence="1">
    <location>
        <begin position="12"/>
        <end position="37"/>
    </location>
</feature>
<name>F0H6I5_9BACT</name>
<organism evidence="2 3">
    <name type="scientific">Prevotella denticola CRIS 18C-A</name>
    <dbReference type="NCBI Taxonomy" id="944557"/>
    <lineage>
        <taxon>Bacteria</taxon>
        <taxon>Pseudomonadati</taxon>
        <taxon>Bacteroidota</taxon>
        <taxon>Bacteroidia</taxon>
        <taxon>Bacteroidales</taxon>
        <taxon>Prevotellaceae</taxon>
        <taxon>Prevotella</taxon>
    </lineage>
</organism>
<protein>
    <submittedName>
        <fullName evidence="2">Conserved domain protein</fullName>
    </submittedName>
</protein>
<keyword evidence="1" id="KW-0812">Transmembrane</keyword>
<comment type="caution">
    <text evidence="2">The sequence shown here is derived from an EMBL/GenBank/DDBJ whole genome shotgun (WGS) entry which is preliminary data.</text>
</comment>
<proteinExistence type="predicted"/>
<evidence type="ECO:0000256" key="1">
    <source>
        <dbReference type="SAM" id="Phobius"/>
    </source>
</evidence>
<keyword evidence="3" id="KW-1185">Reference proteome</keyword>
<keyword evidence="1" id="KW-1133">Transmembrane helix</keyword>